<feature type="compositionally biased region" description="Basic and acidic residues" evidence="1">
    <location>
        <begin position="242"/>
        <end position="252"/>
    </location>
</feature>
<accession>A0A7S3WDC3</accession>
<dbReference type="EMBL" id="HBIQ01039876">
    <property type="protein sequence ID" value="CAE0550953.1"/>
    <property type="molecule type" value="Transcribed_RNA"/>
</dbReference>
<reference evidence="3" key="1">
    <citation type="submission" date="2021-01" db="EMBL/GenBank/DDBJ databases">
        <authorList>
            <person name="Corre E."/>
            <person name="Pelletier E."/>
            <person name="Niang G."/>
            <person name="Scheremetjew M."/>
            <person name="Finn R."/>
            <person name="Kale V."/>
            <person name="Holt S."/>
            <person name="Cochrane G."/>
            <person name="Meng A."/>
            <person name="Brown T."/>
            <person name="Cohen L."/>
        </authorList>
    </citation>
    <scope>NUCLEOTIDE SEQUENCE</scope>
    <source>
        <strain evidence="3">SPMC142</strain>
    </source>
</reference>
<feature type="region of interest" description="Disordered" evidence="1">
    <location>
        <begin position="418"/>
        <end position="450"/>
    </location>
</feature>
<name>A0A7S3WDC3_9SPIT</name>
<gene>
    <name evidence="3" type="ORF">SACU0126_LOCUS12809</name>
</gene>
<evidence type="ECO:0000259" key="2">
    <source>
        <dbReference type="Pfam" id="PF04059"/>
    </source>
</evidence>
<sequence length="450" mass="49292">MPAFNQEFRALQQCNMRVEDSPSSTLSSTLVIADPNAHWLAVQKDLLRELANFGEIARIDASMAPILRMINITFFDVRAANTACTYLAGRAEQLPPTGDDFRIVLVNMGPFEEKLGAGCNFSQFGEVASLSTYGASVIVEYYDIRGAMLLVAAAGGSASPCTPQRLAQHALVHSRNEAPPSLDLWEALRPKTLSLAPPPGLETVESKRRASPSEPASPTVSELGLVTPMRHRSSDVSTVHKQNSDGKVEEAQKTVNRPVRTKVSSRDFSKFDVDADKIARGEDQRTTVMVRNLVGPRARKDFLKLLEKCGLADRYTFFYMPCKEHRDVPAGFAFVNLNAPSDVLKLFTVVKKDLWRTQIRDLQVKPLALSYARFQGHEELMAHFSSSVVLCEQDPDKRPLFCNPKKATTALEAFSPLSKASTASGANDEKNCSSEGEGSQVSASAPWVGA</sequence>
<evidence type="ECO:0000256" key="1">
    <source>
        <dbReference type="SAM" id="MobiDB-lite"/>
    </source>
</evidence>
<dbReference type="Pfam" id="PF04059">
    <property type="entry name" value="RRM_2"/>
    <property type="match status" value="1"/>
</dbReference>
<feature type="region of interest" description="Disordered" evidence="1">
    <location>
        <begin position="195"/>
        <end position="259"/>
    </location>
</feature>
<feature type="compositionally biased region" description="Polar residues" evidence="1">
    <location>
        <begin position="433"/>
        <end position="443"/>
    </location>
</feature>
<dbReference type="InterPro" id="IPR007201">
    <property type="entry name" value="Mei2-like_Rrm_C"/>
</dbReference>
<feature type="domain" description="Mei2-like C-terminal RNA recognition motif" evidence="2">
    <location>
        <begin position="285"/>
        <end position="384"/>
    </location>
</feature>
<evidence type="ECO:0000313" key="3">
    <source>
        <dbReference type="EMBL" id="CAE0550953.1"/>
    </source>
</evidence>
<proteinExistence type="predicted"/>
<organism evidence="3">
    <name type="scientific">Strombidinopsis acuminata</name>
    <dbReference type="NCBI Taxonomy" id="141414"/>
    <lineage>
        <taxon>Eukaryota</taxon>
        <taxon>Sar</taxon>
        <taxon>Alveolata</taxon>
        <taxon>Ciliophora</taxon>
        <taxon>Intramacronucleata</taxon>
        <taxon>Spirotrichea</taxon>
        <taxon>Choreotrichia</taxon>
        <taxon>Choreotrichida</taxon>
        <taxon>Strombidinopsidae</taxon>
        <taxon>Strombidinopsis</taxon>
    </lineage>
</organism>
<protein>
    <recommendedName>
        <fullName evidence="2">Mei2-like C-terminal RNA recognition motif domain-containing protein</fullName>
    </recommendedName>
</protein>
<dbReference type="AlphaFoldDB" id="A0A7S3WDC3"/>